<sequence length="153" mass="16676">MSNLIDQPAQNSLASASSLEGLPHHSVWSCGLEQPKNSNCLLALLNPIHPSLQPSFSARALCVKSPELTRRIGQSKHRRPSSIIILSVVKPYQPKCFISSVSGATLVAQKNQTQASNPRTNPVSIRARWRALRDKGGQKGPIHQPNSRTEGGW</sequence>
<keyword evidence="3" id="KW-1185">Reference proteome</keyword>
<proteinExistence type="predicted"/>
<dbReference type="AlphaFoldDB" id="A0AAE0XYS2"/>
<dbReference type="EMBL" id="JAWDGP010007362">
    <property type="protein sequence ID" value="KAK3723380.1"/>
    <property type="molecule type" value="Genomic_DNA"/>
</dbReference>
<organism evidence="2 3">
    <name type="scientific">Elysia crispata</name>
    <name type="common">lettuce slug</name>
    <dbReference type="NCBI Taxonomy" id="231223"/>
    <lineage>
        <taxon>Eukaryota</taxon>
        <taxon>Metazoa</taxon>
        <taxon>Spiralia</taxon>
        <taxon>Lophotrochozoa</taxon>
        <taxon>Mollusca</taxon>
        <taxon>Gastropoda</taxon>
        <taxon>Heterobranchia</taxon>
        <taxon>Euthyneura</taxon>
        <taxon>Panpulmonata</taxon>
        <taxon>Sacoglossa</taxon>
        <taxon>Placobranchoidea</taxon>
        <taxon>Plakobranchidae</taxon>
        <taxon>Elysia</taxon>
    </lineage>
</organism>
<gene>
    <name evidence="2" type="ORF">RRG08_044285</name>
</gene>
<protein>
    <submittedName>
        <fullName evidence="2">Uncharacterized protein</fullName>
    </submittedName>
</protein>
<evidence type="ECO:0000313" key="3">
    <source>
        <dbReference type="Proteomes" id="UP001283361"/>
    </source>
</evidence>
<feature type="compositionally biased region" description="Polar residues" evidence="1">
    <location>
        <begin position="144"/>
        <end position="153"/>
    </location>
</feature>
<dbReference type="Proteomes" id="UP001283361">
    <property type="component" value="Unassembled WGS sequence"/>
</dbReference>
<evidence type="ECO:0000313" key="2">
    <source>
        <dbReference type="EMBL" id="KAK3723380.1"/>
    </source>
</evidence>
<feature type="region of interest" description="Disordered" evidence="1">
    <location>
        <begin position="132"/>
        <end position="153"/>
    </location>
</feature>
<accession>A0AAE0XYS2</accession>
<comment type="caution">
    <text evidence="2">The sequence shown here is derived from an EMBL/GenBank/DDBJ whole genome shotgun (WGS) entry which is preliminary data.</text>
</comment>
<reference evidence="2" key="1">
    <citation type="journal article" date="2023" name="G3 (Bethesda)">
        <title>A reference genome for the long-term kleptoplast-retaining sea slug Elysia crispata morphotype clarki.</title>
        <authorList>
            <person name="Eastman K.E."/>
            <person name="Pendleton A.L."/>
            <person name="Shaikh M.A."/>
            <person name="Suttiyut T."/>
            <person name="Ogas R."/>
            <person name="Tomko P."/>
            <person name="Gavelis G."/>
            <person name="Widhalm J.R."/>
            <person name="Wisecaver J.H."/>
        </authorList>
    </citation>
    <scope>NUCLEOTIDE SEQUENCE</scope>
    <source>
        <strain evidence="2">ECLA1</strain>
    </source>
</reference>
<name>A0AAE0XYS2_9GAST</name>
<evidence type="ECO:0000256" key="1">
    <source>
        <dbReference type="SAM" id="MobiDB-lite"/>
    </source>
</evidence>